<evidence type="ECO:0000256" key="1">
    <source>
        <dbReference type="SAM" id="SignalP"/>
    </source>
</evidence>
<dbReference type="AlphaFoldDB" id="A0A653D7F1"/>
<evidence type="ECO:0000313" key="2">
    <source>
        <dbReference type="EMBL" id="VEN56122.1"/>
    </source>
</evidence>
<gene>
    <name evidence="2" type="ORF">CALMAC_LOCUS15105</name>
</gene>
<protein>
    <submittedName>
        <fullName evidence="2">Uncharacterized protein</fullName>
    </submittedName>
</protein>
<dbReference type="EMBL" id="CAACVG010010574">
    <property type="protein sequence ID" value="VEN56122.1"/>
    <property type="molecule type" value="Genomic_DNA"/>
</dbReference>
<name>A0A653D7F1_CALMS</name>
<proteinExistence type="predicted"/>
<feature type="chain" id="PRO_5025000043" evidence="1">
    <location>
        <begin position="27"/>
        <end position="70"/>
    </location>
</feature>
<sequence length="70" mass="7065">MMKCNINILQIAAFLILAIICSTAFAAPWGHGGGRYSLVKAYGYRGGYHGGGCCNGGGGHRGWGGGGGFG</sequence>
<accession>A0A653D7F1</accession>
<reference evidence="2 3" key="1">
    <citation type="submission" date="2019-01" db="EMBL/GenBank/DDBJ databases">
        <authorList>
            <person name="Sayadi A."/>
        </authorList>
    </citation>
    <scope>NUCLEOTIDE SEQUENCE [LARGE SCALE GENOMIC DNA]</scope>
</reference>
<keyword evidence="1" id="KW-0732">Signal</keyword>
<organism evidence="2 3">
    <name type="scientific">Callosobruchus maculatus</name>
    <name type="common">Southern cowpea weevil</name>
    <name type="synonym">Pulse bruchid</name>
    <dbReference type="NCBI Taxonomy" id="64391"/>
    <lineage>
        <taxon>Eukaryota</taxon>
        <taxon>Metazoa</taxon>
        <taxon>Ecdysozoa</taxon>
        <taxon>Arthropoda</taxon>
        <taxon>Hexapoda</taxon>
        <taxon>Insecta</taxon>
        <taxon>Pterygota</taxon>
        <taxon>Neoptera</taxon>
        <taxon>Endopterygota</taxon>
        <taxon>Coleoptera</taxon>
        <taxon>Polyphaga</taxon>
        <taxon>Cucujiformia</taxon>
        <taxon>Chrysomeloidea</taxon>
        <taxon>Chrysomelidae</taxon>
        <taxon>Bruchinae</taxon>
        <taxon>Bruchini</taxon>
        <taxon>Callosobruchus</taxon>
    </lineage>
</organism>
<feature type="signal peptide" evidence="1">
    <location>
        <begin position="1"/>
        <end position="26"/>
    </location>
</feature>
<dbReference type="Proteomes" id="UP000410492">
    <property type="component" value="Unassembled WGS sequence"/>
</dbReference>
<feature type="non-terminal residue" evidence="2">
    <location>
        <position position="70"/>
    </location>
</feature>
<keyword evidence="3" id="KW-1185">Reference proteome</keyword>
<evidence type="ECO:0000313" key="3">
    <source>
        <dbReference type="Proteomes" id="UP000410492"/>
    </source>
</evidence>